<dbReference type="AlphaFoldDB" id="A0AAV7E9Y2"/>
<dbReference type="InterPro" id="IPR024937">
    <property type="entry name" value="Domain_X"/>
</dbReference>
<proteinExistence type="predicted"/>
<feature type="domain" description="Reverse transcriptase" evidence="1">
    <location>
        <begin position="210"/>
        <end position="451"/>
    </location>
</feature>
<dbReference type="Proteomes" id="UP000825729">
    <property type="component" value="Unassembled WGS sequence"/>
</dbReference>
<dbReference type="GO" id="GO:0003964">
    <property type="term" value="F:RNA-directed DNA polymerase activity"/>
    <property type="evidence" value="ECO:0007669"/>
    <property type="project" value="TreeGrafter"/>
</dbReference>
<sequence length="837" mass="96004">MRPQFFLAKSLRTIYSPRFPTLSSKDFRKHIIHIWCNMNFGSNSSCGTTGTYLLKRAYSIGSTYGEVINSHRTIDIDESISTAHKDASCTLSLAKNLACLPEDTPDPVNGSYNSRLELKRLVEIRIKKKVKEQYANGKFHDLLTKVVANPSTLQYAYDSLRLNSNVDLASPSDDICFTAMAEQLRSGNLNIRGNTLSLSTRTRRKQVLFLPNLELKIIQEAIRIVLEVVYRPHFSKISHGCRSGRGHNSALHYISKEVENANWWFTLRMNQKIDTAILSNLISLMKANIEDSSLFFILHQMLEASVLNLEFGGFPKGQGLPQEGILSPILMNIYLDHFDKELYKICMRYECLVHDKDNSREGNKLPKLRSWFRRQMKDKTEKAEENLSLRMWACRYMDEILIAISGSKDAALSLKTDFTNFLENTLFLKVEDCAEVFAVDSPHGIQFLGMVLQACGEERIKMRAVHKLKNKIQLFASQKQELWDAGTVRIGKKWLACGLKKIKESEIQHLADKNSILNQISHLRKDGMKTDHWFKFLLKVWMQAVNAKVANSEEHILSKYIVEPALPQDLCNSFYKFQKRAQEYISSETDSTLALLFTNKNSESSVVETPSTKSKVFVPLHYIKKSLLRYGLINKKGFPRQVSALVLLNNAQIITWFSGLSRRWLKWYSECSNFGDIKLIIVEYLRMSCIRTLASKHQMDESLIEKKFDMELAQIPSTEEIEPDMEILKADLQLFNEDEALMYGICNSGLCILSLSRLRDPSRPCECSVVGCKTLSLEIYSIHVLEKQRFPGWKTGFSTSLHPSMNQRQICMCKKHVEDLYMGFISLQAINFRALKR</sequence>
<dbReference type="PANTHER" id="PTHR33642:SF3">
    <property type="entry name" value="NUCLEAR INTRON MATURASE 4, MITOCHONDRIAL"/>
    <property type="match status" value="1"/>
</dbReference>
<dbReference type="Pfam" id="PF00078">
    <property type="entry name" value="RVT_1"/>
    <property type="match status" value="1"/>
</dbReference>
<dbReference type="GO" id="GO:0006315">
    <property type="term" value="P:homing of group II introns"/>
    <property type="evidence" value="ECO:0007669"/>
    <property type="project" value="TreeGrafter"/>
</dbReference>
<evidence type="ECO:0000313" key="4">
    <source>
        <dbReference type="Proteomes" id="UP000825729"/>
    </source>
</evidence>
<accession>A0AAV7E9Y2</accession>
<evidence type="ECO:0000259" key="2">
    <source>
        <dbReference type="Pfam" id="PF01348"/>
    </source>
</evidence>
<protein>
    <recommendedName>
        <fullName evidence="5">Reverse transcriptase domain-containing protein</fullName>
    </recommendedName>
</protein>
<organism evidence="3 4">
    <name type="scientific">Aristolochia fimbriata</name>
    <name type="common">White veined hardy Dutchman's pipe vine</name>
    <dbReference type="NCBI Taxonomy" id="158543"/>
    <lineage>
        <taxon>Eukaryota</taxon>
        <taxon>Viridiplantae</taxon>
        <taxon>Streptophyta</taxon>
        <taxon>Embryophyta</taxon>
        <taxon>Tracheophyta</taxon>
        <taxon>Spermatophyta</taxon>
        <taxon>Magnoliopsida</taxon>
        <taxon>Magnoliidae</taxon>
        <taxon>Piperales</taxon>
        <taxon>Aristolochiaceae</taxon>
        <taxon>Aristolochia</taxon>
    </lineage>
</organism>
<dbReference type="SUPFAM" id="SSF56672">
    <property type="entry name" value="DNA/RNA polymerases"/>
    <property type="match status" value="1"/>
</dbReference>
<evidence type="ECO:0000259" key="1">
    <source>
        <dbReference type="Pfam" id="PF00078"/>
    </source>
</evidence>
<reference evidence="3 4" key="1">
    <citation type="submission" date="2021-07" db="EMBL/GenBank/DDBJ databases">
        <title>The Aristolochia fimbriata genome: insights into angiosperm evolution, floral development and chemical biosynthesis.</title>
        <authorList>
            <person name="Jiao Y."/>
        </authorList>
    </citation>
    <scope>NUCLEOTIDE SEQUENCE [LARGE SCALE GENOMIC DNA]</scope>
    <source>
        <strain evidence="3">IBCAS-2021</strain>
        <tissue evidence="3">Leaf</tissue>
    </source>
</reference>
<gene>
    <name evidence="3" type="ORF">H6P81_016561</name>
</gene>
<dbReference type="PANTHER" id="PTHR33642">
    <property type="entry name" value="COX1/OXI3 INTRON 1 PROTEIN-RELATED"/>
    <property type="match status" value="1"/>
</dbReference>
<keyword evidence="4" id="KW-1185">Reference proteome</keyword>
<name>A0AAV7E9Y2_ARIFI</name>
<dbReference type="InterPro" id="IPR043502">
    <property type="entry name" value="DNA/RNA_pol_sf"/>
</dbReference>
<evidence type="ECO:0008006" key="5">
    <source>
        <dbReference type="Google" id="ProtNLM"/>
    </source>
</evidence>
<evidence type="ECO:0000313" key="3">
    <source>
        <dbReference type="EMBL" id="KAG9445221.1"/>
    </source>
</evidence>
<feature type="domain" description="Domain X" evidence="2">
    <location>
        <begin position="612"/>
        <end position="712"/>
    </location>
</feature>
<dbReference type="GO" id="GO:0090615">
    <property type="term" value="P:mitochondrial mRNA processing"/>
    <property type="evidence" value="ECO:0007669"/>
    <property type="project" value="TreeGrafter"/>
</dbReference>
<comment type="caution">
    <text evidence="3">The sequence shown here is derived from an EMBL/GenBank/DDBJ whole genome shotgun (WGS) entry which is preliminary data.</text>
</comment>
<dbReference type="InterPro" id="IPR000477">
    <property type="entry name" value="RT_dom"/>
</dbReference>
<dbReference type="GO" id="GO:0005739">
    <property type="term" value="C:mitochondrion"/>
    <property type="evidence" value="ECO:0007669"/>
    <property type="project" value="TreeGrafter"/>
</dbReference>
<dbReference type="CDD" id="cd01651">
    <property type="entry name" value="RT_G2_intron"/>
    <property type="match status" value="1"/>
</dbReference>
<dbReference type="Pfam" id="PF01348">
    <property type="entry name" value="Intron_maturas2"/>
    <property type="match status" value="1"/>
</dbReference>
<dbReference type="EMBL" id="JAINDJ010000006">
    <property type="protein sequence ID" value="KAG9445221.1"/>
    <property type="molecule type" value="Genomic_DNA"/>
</dbReference>